<proteinExistence type="predicted"/>
<keyword evidence="3" id="KW-1185">Reference proteome</keyword>
<sequence>MNKQVVLDQKPQNSRNQEEKKQQYYYLSQSQIEKIAMEIKCPSNKTGQEAQLIKQRKNIFNQQRESQQEQKNHYGSSIFHTQSSTKVTNEGNTLNYLAASPQLSGRLSGIPTKKESTGSMNIQAAEIKHNQQPNDQQKKSTLSHHSKRSKYSKHSLKSNNAKGSVNSILQDSSSYWSKIFGSFSPKVKENQQIQIPEDIQRTPLMSTRSLAKSGTRIQQPMPQQQQICEESYYSEVKIEVVNDQSMKIDEILNIIDNQSVGNPSVVMNQTRQRNGKMADTLLTDQEKIKLNLTLDQDKDIEIKKIDVANKMLYNQAFPQRQPATLMHLKNFFQSKFGF</sequence>
<feature type="region of interest" description="Disordered" evidence="1">
    <location>
        <begin position="1"/>
        <end position="22"/>
    </location>
</feature>
<organism evidence="2 3">
    <name type="scientific">Stylonychia lemnae</name>
    <name type="common">Ciliate</name>
    <dbReference type="NCBI Taxonomy" id="5949"/>
    <lineage>
        <taxon>Eukaryota</taxon>
        <taxon>Sar</taxon>
        <taxon>Alveolata</taxon>
        <taxon>Ciliophora</taxon>
        <taxon>Intramacronucleata</taxon>
        <taxon>Spirotrichea</taxon>
        <taxon>Stichotrichia</taxon>
        <taxon>Sporadotrichida</taxon>
        <taxon>Oxytrichidae</taxon>
        <taxon>Stylonychinae</taxon>
        <taxon>Stylonychia</taxon>
    </lineage>
</organism>
<dbReference type="AlphaFoldDB" id="A0A078B4Q5"/>
<evidence type="ECO:0000313" key="2">
    <source>
        <dbReference type="EMBL" id="CDW89515.1"/>
    </source>
</evidence>
<gene>
    <name evidence="2" type="primary">Contig5252.g5629</name>
    <name evidence="2" type="ORF">STYLEM_18648</name>
</gene>
<dbReference type="Proteomes" id="UP000039865">
    <property type="component" value="Unassembled WGS sequence"/>
</dbReference>
<dbReference type="InParanoid" id="A0A078B4Q5"/>
<feature type="compositionally biased region" description="Basic residues" evidence="1">
    <location>
        <begin position="141"/>
        <end position="156"/>
    </location>
</feature>
<reference evidence="2 3" key="1">
    <citation type="submission" date="2014-06" db="EMBL/GenBank/DDBJ databases">
        <authorList>
            <person name="Swart Estienne"/>
        </authorList>
    </citation>
    <scope>NUCLEOTIDE SEQUENCE [LARGE SCALE GENOMIC DNA]</scope>
    <source>
        <strain evidence="2 3">130c</strain>
    </source>
</reference>
<evidence type="ECO:0000256" key="1">
    <source>
        <dbReference type="SAM" id="MobiDB-lite"/>
    </source>
</evidence>
<dbReference type="EMBL" id="CCKQ01017615">
    <property type="protein sequence ID" value="CDW89515.1"/>
    <property type="molecule type" value="Genomic_DNA"/>
</dbReference>
<protein>
    <submittedName>
        <fullName evidence="2">Uncharacterized protein</fullName>
    </submittedName>
</protein>
<feature type="region of interest" description="Disordered" evidence="1">
    <location>
        <begin position="127"/>
        <end position="164"/>
    </location>
</feature>
<evidence type="ECO:0000313" key="3">
    <source>
        <dbReference type="Proteomes" id="UP000039865"/>
    </source>
</evidence>
<name>A0A078B4Q5_STYLE</name>
<accession>A0A078B4Q5</accession>